<gene>
    <name evidence="1" type="ORF">MTR_0100s0070</name>
</gene>
<reference evidence="1 3" key="1">
    <citation type="journal article" date="2011" name="Nature">
        <title>The Medicago genome provides insight into the evolution of rhizobial symbioses.</title>
        <authorList>
            <person name="Young N.D."/>
            <person name="Debelle F."/>
            <person name="Oldroyd G.E."/>
            <person name="Geurts R."/>
            <person name="Cannon S.B."/>
            <person name="Udvardi M.K."/>
            <person name="Benedito V.A."/>
            <person name="Mayer K.F."/>
            <person name="Gouzy J."/>
            <person name="Schoof H."/>
            <person name="Van de Peer Y."/>
            <person name="Proost S."/>
            <person name="Cook D.R."/>
            <person name="Meyers B.C."/>
            <person name="Spannagl M."/>
            <person name="Cheung F."/>
            <person name="De Mita S."/>
            <person name="Krishnakumar V."/>
            <person name="Gundlach H."/>
            <person name="Zhou S."/>
            <person name="Mudge J."/>
            <person name="Bharti A.K."/>
            <person name="Murray J.D."/>
            <person name="Naoumkina M.A."/>
            <person name="Rosen B."/>
            <person name="Silverstein K.A."/>
            <person name="Tang H."/>
            <person name="Rombauts S."/>
            <person name="Zhao P.X."/>
            <person name="Zhou P."/>
            <person name="Barbe V."/>
            <person name="Bardou P."/>
            <person name="Bechner M."/>
            <person name="Bellec A."/>
            <person name="Berger A."/>
            <person name="Berges H."/>
            <person name="Bidwell S."/>
            <person name="Bisseling T."/>
            <person name="Choisne N."/>
            <person name="Couloux A."/>
            <person name="Denny R."/>
            <person name="Deshpande S."/>
            <person name="Dai X."/>
            <person name="Doyle J.J."/>
            <person name="Dudez A.M."/>
            <person name="Farmer A.D."/>
            <person name="Fouteau S."/>
            <person name="Franken C."/>
            <person name="Gibelin C."/>
            <person name="Gish J."/>
            <person name="Goldstein S."/>
            <person name="Gonzalez A.J."/>
            <person name="Green P.J."/>
            <person name="Hallab A."/>
            <person name="Hartog M."/>
            <person name="Hua A."/>
            <person name="Humphray S.J."/>
            <person name="Jeong D.H."/>
            <person name="Jing Y."/>
            <person name="Jocker A."/>
            <person name="Kenton S.M."/>
            <person name="Kim D.J."/>
            <person name="Klee K."/>
            <person name="Lai H."/>
            <person name="Lang C."/>
            <person name="Lin S."/>
            <person name="Macmil S.L."/>
            <person name="Magdelenat G."/>
            <person name="Matthews L."/>
            <person name="McCorrison J."/>
            <person name="Monaghan E.L."/>
            <person name="Mun J.H."/>
            <person name="Najar F.Z."/>
            <person name="Nicholson C."/>
            <person name="Noirot C."/>
            <person name="O'Bleness M."/>
            <person name="Paule C.R."/>
            <person name="Poulain J."/>
            <person name="Prion F."/>
            <person name="Qin B."/>
            <person name="Qu C."/>
            <person name="Retzel E.F."/>
            <person name="Riddle C."/>
            <person name="Sallet E."/>
            <person name="Samain S."/>
            <person name="Samson N."/>
            <person name="Sanders I."/>
            <person name="Saurat O."/>
            <person name="Scarpelli C."/>
            <person name="Schiex T."/>
            <person name="Segurens B."/>
            <person name="Severin A.J."/>
            <person name="Sherrier D.J."/>
            <person name="Shi R."/>
            <person name="Sims S."/>
            <person name="Singer S.R."/>
            <person name="Sinharoy S."/>
            <person name="Sterck L."/>
            <person name="Viollet A."/>
            <person name="Wang B.B."/>
            <person name="Wang K."/>
            <person name="Wang M."/>
            <person name="Wang X."/>
            <person name="Warfsmann J."/>
            <person name="Weissenbach J."/>
            <person name="White D.D."/>
            <person name="White J.D."/>
            <person name="Wiley G.B."/>
            <person name="Wincker P."/>
            <person name="Xing Y."/>
            <person name="Yang L."/>
            <person name="Yao Z."/>
            <person name="Ying F."/>
            <person name="Zhai J."/>
            <person name="Zhou L."/>
            <person name="Zuber A."/>
            <person name="Denarie J."/>
            <person name="Dixon R.A."/>
            <person name="May G.D."/>
            <person name="Schwartz D.C."/>
            <person name="Rogers J."/>
            <person name="Quetier F."/>
            <person name="Town C.D."/>
            <person name="Roe B.A."/>
        </authorList>
    </citation>
    <scope>NUCLEOTIDE SEQUENCE [LARGE SCALE GENOMIC DNA]</scope>
    <source>
        <strain evidence="1">A17</strain>
        <strain evidence="2 3">cv. Jemalong A17</strain>
    </source>
</reference>
<keyword evidence="3" id="KW-1185">Reference proteome</keyword>
<dbReference type="EnsemblPlants" id="KEH16748">
    <property type="protein sequence ID" value="KEH16748"/>
    <property type="gene ID" value="MTR_0100s0070"/>
</dbReference>
<evidence type="ECO:0000313" key="2">
    <source>
        <dbReference type="EnsemblPlants" id="KEH16748"/>
    </source>
</evidence>
<accession>A0A072TIJ7</accession>
<evidence type="ECO:0000313" key="3">
    <source>
        <dbReference type="Proteomes" id="UP000002051"/>
    </source>
</evidence>
<sequence length="145" mass="16215">MAGRNDAAIAAALEAVAQAVGQQPNAGGNNGVRMLETFLRNQSPTLKGRYDPDGAQTWLKEVERIFRVMQCSEVQMVRFGTHMLAEEADDWWVSVPPVLENGGEVVTCALFRREFLNRCFPEDVRGKKEIEFLELKQGDVTPTFV</sequence>
<evidence type="ECO:0000313" key="1">
    <source>
        <dbReference type="EMBL" id="KEH16748.1"/>
    </source>
</evidence>
<dbReference type="EMBL" id="KL402825">
    <property type="protein sequence ID" value="KEH16748.1"/>
    <property type="molecule type" value="Genomic_DNA"/>
</dbReference>
<reference evidence="2" key="3">
    <citation type="submission" date="2015-06" db="UniProtKB">
        <authorList>
            <consortium name="EnsemblPlants"/>
        </authorList>
    </citation>
    <scope>IDENTIFICATION</scope>
    <source>
        <strain evidence="2">cv. Jemalong A17</strain>
    </source>
</reference>
<organism evidence="1 3">
    <name type="scientific">Medicago truncatula</name>
    <name type="common">Barrel medic</name>
    <name type="synonym">Medicago tribuloides</name>
    <dbReference type="NCBI Taxonomy" id="3880"/>
    <lineage>
        <taxon>Eukaryota</taxon>
        <taxon>Viridiplantae</taxon>
        <taxon>Streptophyta</taxon>
        <taxon>Embryophyta</taxon>
        <taxon>Tracheophyta</taxon>
        <taxon>Spermatophyta</taxon>
        <taxon>Magnoliopsida</taxon>
        <taxon>eudicotyledons</taxon>
        <taxon>Gunneridae</taxon>
        <taxon>Pentapetalae</taxon>
        <taxon>rosids</taxon>
        <taxon>fabids</taxon>
        <taxon>Fabales</taxon>
        <taxon>Fabaceae</taxon>
        <taxon>Papilionoideae</taxon>
        <taxon>50 kb inversion clade</taxon>
        <taxon>NPAAA clade</taxon>
        <taxon>Hologalegina</taxon>
        <taxon>IRL clade</taxon>
        <taxon>Trifolieae</taxon>
        <taxon>Medicago</taxon>
    </lineage>
</organism>
<dbReference type="HOGENOM" id="CLU_162945_0_0_1"/>
<dbReference type="AlphaFoldDB" id="A0A072TIJ7"/>
<protein>
    <submittedName>
        <fullName evidence="1">Ty3/Gypsy polyprotein/retrotransposon, putative</fullName>
    </submittedName>
</protein>
<proteinExistence type="predicted"/>
<dbReference type="Proteomes" id="UP000002051">
    <property type="component" value="Unassembled WGS sequence"/>
</dbReference>
<name>A0A072TIJ7_MEDTR</name>
<reference evidence="1 3" key="2">
    <citation type="journal article" date="2014" name="BMC Genomics">
        <title>An improved genome release (version Mt4.0) for the model legume Medicago truncatula.</title>
        <authorList>
            <person name="Tang H."/>
            <person name="Krishnakumar V."/>
            <person name="Bidwell S."/>
            <person name="Rosen B."/>
            <person name="Chan A."/>
            <person name="Zhou S."/>
            <person name="Gentzbittel L."/>
            <person name="Childs K.L."/>
            <person name="Yandell M."/>
            <person name="Gundlach H."/>
            <person name="Mayer K.F."/>
            <person name="Schwartz D.C."/>
            <person name="Town C.D."/>
        </authorList>
    </citation>
    <scope>GENOME REANNOTATION</scope>
    <source>
        <strain evidence="1">A17</strain>
        <strain evidence="2 3">cv. Jemalong A17</strain>
    </source>
</reference>